<gene>
    <name evidence="1" type="ORF">CYMTET_27462</name>
</gene>
<keyword evidence="2" id="KW-1185">Reference proteome</keyword>
<dbReference type="EMBL" id="LGRX02015086">
    <property type="protein sequence ID" value="KAK3263754.1"/>
    <property type="molecule type" value="Genomic_DNA"/>
</dbReference>
<name>A0AAE0FPY0_9CHLO</name>
<accession>A0AAE0FPY0</accession>
<comment type="caution">
    <text evidence="1">The sequence shown here is derived from an EMBL/GenBank/DDBJ whole genome shotgun (WGS) entry which is preliminary data.</text>
</comment>
<reference evidence="1 2" key="1">
    <citation type="journal article" date="2015" name="Genome Biol. Evol.">
        <title>Comparative Genomics of a Bacterivorous Green Alga Reveals Evolutionary Causalities and Consequences of Phago-Mixotrophic Mode of Nutrition.</title>
        <authorList>
            <person name="Burns J.A."/>
            <person name="Paasch A."/>
            <person name="Narechania A."/>
            <person name="Kim E."/>
        </authorList>
    </citation>
    <scope>NUCLEOTIDE SEQUENCE [LARGE SCALE GENOMIC DNA]</scope>
    <source>
        <strain evidence="1 2">PLY_AMNH</strain>
    </source>
</reference>
<organism evidence="1 2">
    <name type="scientific">Cymbomonas tetramitiformis</name>
    <dbReference type="NCBI Taxonomy" id="36881"/>
    <lineage>
        <taxon>Eukaryota</taxon>
        <taxon>Viridiplantae</taxon>
        <taxon>Chlorophyta</taxon>
        <taxon>Pyramimonadophyceae</taxon>
        <taxon>Pyramimonadales</taxon>
        <taxon>Pyramimonadaceae</taxon>
        <taxon>Cymbomonas</taxon>
    </lineage>
</organism>
<sequence>MIGYYLFELELAALTDYTYEVSKLTGQVEEAAVAIICFARALCGVLAGAAANSTSGTSRAISEAVSEILTDLAANKASRQSLALASKGAVVDWLLDAVATSAPTERLHKSALQTLGYLLQDEATRGAVLKRRGAIPILLAEVQASQRSPGLEDLLLNAGAGDFPGEAASEDVNRVISLLDGKEHAAVHTLCAWALSQWAEASPANCQLILTHGGAAPLAVAMENSRQRNLRWYAARAANALVRNDIGDSDWWAAGPSARRWAQGVVQMLNDAVGGEDGKAPAAAPHLGDPGLAHAALQTLETLVWGASGHSDGGRSMHLAAMTAGALPLLFTLHGLMEQRGIEHEASREQCSAAQRSILAIAACLATGEIGLPHNDKPRWAPLLLDCIYGHARHADASTVADAPLNPDCKGPLRNMSMAALISMISSTDDIAMGISYIWLAHLVRHLNGVVAGGTEAKDEQGVGKAGVAGFALAARADDIVRMALAAASHLTTAAATAADPQPL</sequence>
<dbReference type="SUPFAM" id="SSF48371">
    <property type="entry name" value="ARM repeat"/>
    <property type="match status" value="1"/>
</dbReference>
<evidence type="ECO:0000313" key="2">
    <source>
        <dbReference type="Proteomes" id="UP001190700"/>
    </source>
</evidence>
<dbReference type="PANTHER" id="PTHR48202:SF1">
    <property type="entry name" value="ALPHA_BETA-HYDROLASES SUPERFAMILY PROTEIN"/>
    <property type="match status" value="1"/>
</dbReference>
<dbReference type="InterPro" id="IPR011989">
    <property type="entry name" value="ARM-like"/>
</dbReference>
<feature type="non-terminal residue" evidence="1">
    <location>
        <position position="504"/>
    </location>
</feature>
<evidence type="ECO:0000313" key="1">
    <source>
        <dbReference type="EMBL" id="KAK3263754.1"/>
    </source>
</evidence>
<protein>
    <submittedName>
        <fullName evidence="1">Uncharacterized protein</fullName>
    </submittedName>
</protein>
<dbReference type="AlphaFoldDB" id="A0AAE0FPY0"/>
<dbReference type="InterPro" id="IPR016024">
    <property type="entry name" value="ARM-type_fold"/>
</dbReference>
<dbReference type="PANTHER" id="PTHR48202">
    <property type="entry name" value="ALPHA/BETA-HYDROLASES SUPERFAMILY PROTEIN"/>
    <property type="match status" value="1"/>
</dbReference>
<proteinExistence type="predicted"/>
<dbReference type="Gene3D" id="1.25.10.10">
    <property type="entry name" value="Leucine-rich Repeat Variant"/>
    <property type="match status" value="1"/>
</dbReference>
<dbReference type="Proteomes" id="UP001190700">
    <property type="component" value="Unassembled WGS sequence"/>
</dbReference>